<dbReference type="InterPro" id="IPR036188">
    <property type="entry name" value="FAD/NAD-bd_sf"/>
</dbReference>
<dbReference type="PANTHER" id="PTHR43098">
    <property type="entry name" value="L-ORNITHINE N(5)-MONOOXYGENASE-RELATED"/>
    <property type="match status" value="1"/>
</dbReference>
<gene>
    <name evidence="9" type="ORF">HLB23_04970</name>
</gene>
<keyword evidence="5" id="KW-0521">NADP</keyword>
<feature type="domain" description="FAD/NAD(P)-binding" evidence="8">
    <location>
        <begin position="6"/>
        <end position="221"/>
    </location>
</feature>
<evidence type="ECO:0000256" key="2">
    <source>
        <dbReference type="ARBA" id="ARBA00010139"/>
    </source>
</evidence>
<dbReference type="GO" id="GO:0016709">
    <property type="term" value="F:oxidoreductase activity, acting on paired donors, with incorporation or reduction of molecular oxygen, NAD(P)H as one donor, and incorporation of one atom of oxygen"/>
    <property type="evidence" value="ECO:0007669"/>
    <property type="project" value="UniProtKB-ARBA"/>
</dbReference>
<dbReference type="PANTHER" id="PTHR43098:SF3">
    <property type="entry name" value="L-ORNITHINE N(5)-MONOOXYGENASE-RELATED"/>
    <property type="match status" value="1"/>
</dbReference>
<dbReference type="PRINTS" id="PR00411">
    <property type="entry name" value="PNDRDTASEI"/>
</dbReference>
<evidence type="ECO:0000259" key="8">
    <source>
        <dbReference type="Pfam" id="PF07992"/>
    </source>
</evidence>
<organism evidence="9 10">
    <name type="scientific">Nocardia uniformis</name>
    <dbReference type="NCBI Taxonomy" id="53432"/>
    <lineage>
        <taxon>Bacteria</taxon>
        <taxon>Bacillati</taxon>
        <taxon>Actinomycetota</taxon>
        <taxon>Actinomycetes</taxon>
        <taxon>Mycobacteriales</taxon>
        <taxon>Nocardiaceae</taxon>
        <taxon>Nocardia</taxon>
    </lineage>
</organism>
<dbReference type="Pfam" id="PF07992">
    <property type="entry name" value="Pyr_redox_2"/>
    <property type="match status" value="1"/>
</dbReference>
<evidence type="ECO:0000256" key="4">
    <source>
        <dbReference type="ARBA" id="ARBA00022827"/>
    </source>
</evidence>
<dbReference type="Gene3D" id="3.50.50.60">
    <property type="entry name" value="FAD/NAD(P)-binding domain"/>
    <property type="match status" value="2"/>
</dbReference>
<proteinExistence type="inferred from homology"/>
<evidence type="ECO:0000256" key="1">
    <source>
        <dbReference type="ARBA" id="ARBA00001974"/>
    </source>
</evidence>
<comment type="caution">
    <text evidence="9">The sequence shown here is derived from an EMBL/GenBank/DDBJ whole genome shotgun (WGS) entry which is preliminary data.</text>
</comment>
<evidence type="ECO:0000256" key="3">
    <source>
        <dbReference type="ARBA" id="ARBA00022630"/>
    </source>
</evidence>
<sequence length="538" mass="59938">MAVEEFDVLIVGAGFSGLYTLHRFRQQGYSVRVLEAADGIGGTWYWNTYPGARCDAESIDYSYSFSPELEQEWTWTERYAAQPEILRYVDHVVERFDLRRDIRTGARVVTADYDENSVRWDVAIESGERFRSRYLIFATGGLSAPLEPPFPGVERFTGESYRTQMWPHEPVDLRGKRVAVVGTGSSGVQLIPVVAEQAARLTVFQRTANFSVPGRNRPLTAEEIERVKRDYPTVPAAQRNSHAGLNLHSTDLASTDMTESEQRARLEEQWALGGSFEMAVAFSDVALKMDANGLVADFIRAKIREQIGDRHRADLLTPRDHPYVGKRPCVDHGYYETFNRDNVDLVDIRSDPIAEITPTGITLTSGIEYETDVIVYANGYDAITGAINRIDIRGRGGKSLRELWSDGPRTYLGYGVAGFPNLLMVGGPGSPSIVVMAIALAEQQVEWLLNCLDHLRAAGIEEFEPTERAQDSWTELVAQLAAAIPAYANTESSYYNGANVPGKPRGYPMFMGGWVFYRQICGDVAAQGYVEFKPPARG</sequence>
<keyword evidence="10" id="KW-1185">Reference proteome</keyword>
<dbReference type="InterPro" id="IPR050775">
    <property type="entry name" value="FAD-binding_Monooxygenases"/>
</dbReference>
<keyword evidence="4" id="KW-0274">FAD</keyword>
<evidence type="ECO:0000256" key="6">
    <source>
        <dbReference type="ARBA" id="ARBA00023002"/>
    </source>
</evidence>
<dbReference type="AlphaFoldDB" id="A0A849BW76"/>
<evidence type="ECO:0000256" key="7">
    <source>
        <dbReference type="ARBA" id="ARBA00023033"/>
    </source>
</evidence>
<comment type="cofactor">
    <cofactor evidence="1">
        <name>FAD</name>
        <dbReference type="ChEBI" id="CHEBI:57692"/>
    </cofactor>
</comment>
<comment type="similarity">
    <text evidence="2">Belongs to the FAD-binding monooxygenase family.</text>
</comment>
<dbReference type="InterPro" id="IPR023753">
    <property type="entry name" value="FAD/NAD-binding_dom"/>
</dbReference>
<keyword evidence="7" id="KW-0503">Monooxygenase</keyword>
<reference evidence="9 10" key="1">
    <citation type="submission" date="2020-05" db="EMBL/GenBank/DDBJ databases">
        <title>MicrobeNet Type strains.</title>
        <authorList>
            <person name="Nicholson A.C."/>
        </authorList>
    </citation>
    <scope>NUCLEOTIDE SEQUENCE [LARGE SCALE GENOMIC DNA]</scope>
    <source>
        <strain evidence="9 10">JCM 3224</strain>
    </source>
</reference>
<keyword evidence="3" id="KW-0285">Flavoprotein</keyword>
<keyword evidence="6" id="KW-0560">Oxidoreductase</keyword>
<dbReference type="SUPFAM" id="SSF51905">
    <property type="entry name" value="FAD/NAD(P)-binding domain"/>
    <property type="match status" value="2"/>
</dbReference>
<protein>
    <submittedName>
        <fullName evidence="9">NAD(P)/FAD-dependent oxidoreductase</fullName>
    </submittedName>
</protein>
<evidence type="ECO:0000256" key="5">
    <source>
        <dbReference type="ARBA" id="ARBA00022857"/>
    </source>
</evidence>
<name>A0A849BW76_9NOCA</name>
<evidence type="ECO:0000313" key="9">
    <source>
        <dbReference type="EMBL" id="NNH69226.1"/>
    </source>
</evidence>
<dbReference type="EMBL" id="JABELX010000001">
    <property type="protein sequence ID" value="NNH69226.1"/>
    <property type="molecule type" value="Genomic_DNA"/>
</dbReference>
<dbReference type="Proteomes" id="UP000586827">
    <property type="component" value="Unassembled WGS sequence"/>
</dbReference>
<accession>A0A849BW76</accession>
<evidence type="ECO:0000313" key="10">
    <source>
        <dbReference type="Proteomes" id="UP000586827"/>
    </source>
</evidence>